<dbReference type="InterPro" id="IPR001128">
    <property type="entry name" value="Cyt_P450"/>
</dbReference>
<keyword evidence="3" id="KW-0349">Heme</keyword>
<dbReference type="Pfam" id="PF00067">
    <property type="entry name" value="p450"/>
    <property type="match status" value="1"/>
</dbReference>
<dbReference type="Proteomes" id="UP001617351">
    <property type="component" value="Unassembled WGS sequence"/>
</dbReference>
<keyword evidence="5" id="KW-0560">Oxidoreductase</keyword>
<evidence type="ECO:0000256" key="1">
    <source>
        <dbReference type="ARBA" id="ARBA00001971"/>
    </source>
</evidence>
<evidence type="ECO:0000313" key="8">
    <source>
        <dbReference type="EMBL" id="MFJ2823342.1"/>
    </source>
</evidence>
<organism evidence="8 9">
    <name type="scientific">Streptomyces toxytricini</name>
    <name type="common">Actinomyces toxytricini</name>
    <dbReference type="NCBI Taxonomy" id="67369"/>
    <lineage>
        <taxon>Bacteria</taxon>
        <taxon>Bacillati</taxon>
        <taxon>Actinomycetota</taxon>
        <taxon>Actinomycetes</taxon>
        <taxon>Kitasatosporales</taxon>
        <taxon>Streptomycetaceae</taxon>
        <taxon>Streptomyces</taxon>
    </lineage>
</organism>
<dbReference type="PANTHER" id="PTHR24286:SF24">
    <property type="entry name" value="LANOSTEROL 14-ALPHA DEMETHYLASE"/>
    <property type="match status" value="1"/>
</dbReference>
<dbReference type="CDD" id="cd11067">
    <property type="entry name" value="CYP152"/>
    <property type="match status" value="1"/>
</dbReference>
<dbReference type="RefSeq" id="WP_402382736.1">
    <property type="nucleotide sequence ID" value="NZ_JBIUYY010000008.1"/>
</dbReference>
<evidence type="ECO:0000313" key="9">
    <source>
        <dbReference type="Proteomes" id="UP001617351"/>
    </source>
</evidence>
<comment type="caution">
    <text evidence="8">The sequence shown here is derived from an EMBL/GenBank/DDBJ whole genome shotgun (WGS) entry which is preliminary data.</text>
</comment>
<keyword evidence="4" id="KW-0479">Metal-binding</keyword>
<reference evidence="8 9" key="1">
    <citation type="submission" date="2024-10" db="EMBL/GenBank/DDBJ databases">
        <title>The Natural Products Discovery Center: Release of the First 8490 Sequenced Strains for Exploring Actinobacteria Biosynthetic Diversity.</title>
        <authorList>
            <person name="Kalkreuter E."/>
            <person name="Kautsar S.A."/>
            <person name="Yang D."/>
            <person name="Bader C.D."/>
            <person name="Teijaro C.N."/>
            <person name="Fluegel L."/>
            <person name="Davis C.M."/>
            <person name="Simpson J.R."/>
            <person name="Lauterbach L."/>
            <person name="Steele A.D."/>
            <person name="Gui C."/>
            <person name="Meng S."/>
            <person name="Li G."/>
            <person name="Viehrig K."/>
            <person name="Ye F."/>
            <person name="Su P."/>
            <person name="Kiefer A.F."/>
            <person name="Nichols A."/>
            <person name="Cepeda A.J."/>
            <person name="Yan W."/>
            <person name="Fan B."/>
            <person name="Jiang Y."/>
            <person name="Adhikari A."/>
            <person name="Zheng C.-J."/>
            <person name="Schuster L."/>
            <person name="Cowan T.M."/>
            <person name="Smanski M.J."/>
            <person name="Chevrette M.G."/>
            <person name="De Carvalho L.P.S."/>
            <person name="Shen B."/>
        </authorList>
    </citation>
    <scope>NUCLEOTIDE SEQUENCE [LARGE SCALE GENOMIC DNA]</scope>
    <source>
        <strain evidence="8 9">NPDC087220</strain>
    </source>
</reference>
<gene>
    <name evidence="8" type="ORF">ACIO7M_19810</name>
</gene>
<evidence type="ECO:0000256" key="5">
    <source>
        <dbReference type="ARBA" id="ARBA00023002"/>
    </source>
</evidence>
<dbReference type="InterPro" id="IPR036396">
    <property type="entry name" value="Cyt_P450_sf"/>
</dbReference>
<evidence type="ECO:0000256" key="7">
    <source>
        <dbReference type="ARBA" id="ARBA00023033"/>
    </source>
</evidence>
<comment type="cofactor">
    <cofactor evidence="1">
        <name>heme</name>
        <dbReference type="ChEBI" id="CHEBI:30413"/>
    </cofactor>
</comment>
<dbReference type="PANTHER" id="PTHR24286">
    <property type="entry name" value="CYTOCHROME P450 26"/>
    <property type="match status" value="1"/>
</dbReference>
<evidence type="ECO:0000256" key="4">
    <source>
        <dbReference type="ARBA" id="ARBA00022723"/>
    </source>
</evidence>
<comment type="similarity">
    <text evidence="2">Belongs to the cytochrome P450 family.</text>
</comment>
<dbReference type="EMBL" id="JBIUYY010000008">
    <property type="protein sequence ID" value="MFJ2823342.1"/>
    <property type="molecule type" value="Genomic_DNA"/>
</dbReference>
<evidence type="ECO:0000256" key="3">
    <source>
        <dbReference type="ARBA" id="ARBA00022617"/>
    </source>
</evidence>
<keyword evidence="7" id="KW-0503">Monooxygenase</keyword>
<keyword evidence="9" id="KW-1185">Reference proteome</keyword>
<evidence type="ECO:0000256" key="6">
    <source>
        <dbReference type="ARBA" id="ARBA00023004"/>
    </source>
</evidence>
<sequence>MNPLHDRSVRLPDSTLPLLLHGYAWLPDLLRAEGRPLVRTRLMGRPAVALHGPDAVPFFYDEDNIVRRAAVPGPVLDTLFGRGAVHTLDGEAHRVRKAMFTALLKDAGGVAALTDTVVEQWRAAAAAHRGEQVVLFEQASRVLARSVCAWAGLPLAEAHARRMAADCVAMVDGFATPGPRHLRARRARTRQERSLAALVAAVRRGDRQAAAGSALAAVAEHRGTDGQPLDERTAAVELLNVIRPTIAIAWFAVFAAHALHRQPGLSTALRDDDSGAHRVRFAHEVRRFYPFAPFVGGRAARDTSWHGEPVEAGCTVLLDVYGQHHDPALWGDPYAFRPDRFAGQQPPVGLILAQGGGDAARGHRCPGEDITVSVLAALSGELARCRLDVPAQDLSIPLSRIPTLPRSGFTARIALPSDPLVGAAAR</sequence>
<dbReference type="SUPFAM" id="SSF48264">
    <property type="entry name" value="Cytochrome P450"/>
    <property type="match status" value="1"/>
</dbReference>
<proteinExistence type="inferred from homology"/>
<protein>
    <submittedName>
        <fullName evidence="8">Cytochrome P450</fullName>
    </submittedName>
</protein>
<keyword evidence="6" id="KW-0408">Iron</keyword>
<name>A0ABW8EMK7_STRT5</name>
<accession>A0ABW8EMK7</accession>
<evidence type="ECO:0000256" key="2">
    <source>
        <dbReference type="ARBA" id="ARBA00010617"/>
    </source>
</evidence>
<dbReference type="Gene3D" id="1.10.630.10">
    <property type="entry name" value="Cytochrome P450"/>
    <property type="match status" value="1"/>
</dbReference>